<evidence type="ECO:0008006" key="4">
    <source>
        <dbReference type="Google" id="ProtNLM"/>
    </source>
</evidence>
<protein>
    <recommendedName>
        <fullName evidence="4">DUF2946 domain-containing protein</fullName>
    </recommendedName>
</protein>
<evidence type="ECO:0000313" key="3">
    <source>
        <dbReference type="Proteomes" id="UP000275137"/>
    </source>
</evidence>
<evidence type="ECO:0000256" key="1">
    <source>
        <dbReference type="SAM" id="SignalP"/>
    </source>
</evidence>
<comment type="caution">
    <text evidence="2">The sequence shown here is derived from an EMBL/GenBank/DDBJ whole genome shotgun (WGS) entry which is preliminary data.</text>
</comment>
<organism evidence="2 3">
    <name type="scientific">Pseudomethylobacillus aquaticus</name>
    <dbReference type="NCBI Taxonomy" id="2676064"/>
    <lineage>
        <taxon>Bacteria</taxon>
        <taxon>Pseudomonadati</taxon>
        <taxon>Pseudomonadota</taxon>
        <taxon>Betaproteobacteria</taxon>
        <taxon>Nitrosomonadales</taxon>
        <taxon>Methylophilaceae</taxon>
        <taxon>Pseudomethylobacillus</taxon>
    </lineage>
</organism>
<keyword evidence="1" id="KW-0732">Signal</keyword>
<dbReference type="Proteomes" id="UP000275137">
    <property type="component" value="Unassembled WGS sequence"/>
</dbReference>
<dbReference type="RefSeq" id="WP_123237576.1">
    <property type="nucleotide sequence ID" value="NZ_RJVP01000004.1"/>
</dbReference>
<reference evidence="2 3" key="1">
    <citation type="submission" date="2018-10" db="EMBL/GenBank/DDBJ databases">
        <authorList>
            <person name="Chen W.-M."/>
        </authorList>
    </citation>
    <scope>NUCLEOTIDE SEQUENCE [LARGE SCALE GENOMIC DNA]</scope>
    <source>
        <strain evidence="2 3">H-5</strain>
    </source>
</reference>
<feature type="chain" id="PRO_5018322592" description="DUF2946 domain-containing protein" evidence="1">
    <location>
        <begin position="22"/>
        <end position="102"/>
    </location>
</feature>
<accession>A0A3N0UZL1</accession>
<gene>
    <name evidence="2" type="ORF">ED236_08665</name>
</gene>
<name>A0A3N0UZL1_9PROT</name>
<dbReference type="EMBL" id="RJVP01000004">
    <property type="protein sequence ID" value="ROH85802.1"/>
    <property type="molecule type" value="Genomic_DNA"/>
</dbReference>
<dbReference type="AlphaFoldDB" id="A0A3N0UZL1"/>
<proteinExistence type="predicted"/>
<feature type="signal peptide" evidence="1">
    <location>
        <begin position="1"/>
        <end position="21"/>
    </location>
</feature>
<sequence>MRRYFLHLLFVFLLVFAQQGAAVHALSHYADADTQQQSQDQAPHSPLCEQCLGHAQLIGTGASEFTFAVTPTSAIKVATSPALQYRQGALNAYRARAPPSLA</sequence>
<evidence type="ECO:0000313" key="2">
    <source>
        <dbReference type="EMBL" id="ROH85802.1"/>
    </source>
</evidence>
<keyword evidence="3" id="KW-1185">Reference proteome</keyword>